<dbReference type="KEGG" id="nvi:103317912"/>
<dbReference type="SMR" id="A0A7M7M1Q6"/>
<proteinExistence type="predicted"/>
<evidence type="ECO:0000313" key="2">
    <source>
        <dbReference type="EnsemblMetazoa" id="XP_016837912"/>
    </source>
</evidence>
<dbReference type="OrthoDB" id="8193814at2759"/>
<dbReference type="Proteomes" id="UP000002358">
    <property type="component" value="Chromosome 2"/>
</dbReference>
<dbReference type="EnsemblMetazoa" id="XM_016982423">
    <property type="protein sequence ID" value="XP_016837912"/>
    <property type="gene ID" value="LOC103317912"/>
</dbReference>
<organism evidence="2 3">
    <name type="scientific">Nasonia vitripennis</name>
    <name type="common">Parasitic wasp</name>
    <dbReference type="NCBI Taxonomy" id="7425"/>
    <lineage>
        <taxon>Eukaryota</taxon>
        <taxon>Metazoa</taxon>
        <taxon>Ecdysozoa</taxon>
        <taxon>Arthropoda</taxon>
        <taxon>Hexapoda</taxon>
        <taxon>Insecta</taxon>
        <taxon>Pterygota</taxon>
        <taxon>Neoptera</taxon>
        <taxon>Endopterygota</taxon>
        <taxon>Hymenoptera</taxon>
        <taxon>Apocrita</taxon>
        <taxon>Proctotrupomorpha</taxon>
        <taxon>Chalcidoidea</taxon>
        <taxon>Pteromalidae</taxon>
        <taxon>Pteromalinae</taxon>
        <taxon>Nasonia</taxon>
    </lineage>
</organism>
<keyword evidence="1" id="KW-0175">Coiled coil</keyword>
<dbReference type="RefSeq" id="XP_016837912.2">
    <property type="nucleotide sequence ID" value="XM_016982423.3"/>
</dbReference>
<keyword evidence="3" id="KW-1185">Reference proteome</keyword>
<protein>
    <submittedName>
        <fullName evidence="2">Uncharacterized protein</fullName>
    </submittedName>
</protein>
<sequence>MQNYNILFDIYRYKLIYYIGQMSQEQDVINIFDLELHLKEKMNELKWKSKLLEESQQELLQVRQELLNKEIDLEEQTRTINDLKMQLETSRQIIEVVEKEKIKCTNERVQLQINCDVALKERESLLKQTHAAKLENMTLKLSVQQLTEKVDSTETAKKELEESLLEMRDRFSQVHITFQSNVTKLEKEHRLILKSIESVTKLNKRLQTVGLCTHAVYTKKNEEIKGLRKELVMKTQANAPAQANQEFSYNNKTSKFDAKAYIEQIRLDLDNQVAADKEVEAFLIEFENDQ</sequence>
<evidence type="ECO:0000256" key="1">
    <source>
        <dbReference type="SAM" id="Coils"/>
    </source>
</evidence>
<evidence type="ECO:0000313" key="3">
    <source>
        <dbReference type="Proteomes" id="UP000002358"/>
    </source>
</evidence>
<dbReference type="InParanoid" id="A0A7M7M1Q6"/>
<accession>A0A7M7M1Q6</accession>
<feature type="coiled-coil region" evidence="1">
    <location>
        <begin position="38"/>
        <end position="100"/>
    </location>
</feature>
<reference evidence="2" key="1">
    <citation type="submission" date="2021-01" db="UniProtKB">
        <authorList>
            <consortium name="EnsemblMetazoa"/>
        </authorList>
    </citation>
    <scope>IDENTIFICATION</scope>
</reference>
<name>A0A7M7M1Q6_NASVI</name>
<dbReference type="GeneID" id="103317912"/>
<dbReference type="AlphaFoldDB" id="A0A7M7M1Q6"/>
<feature type="coiled-coil region" evidence="1">
    <location>
        <begin position="143"/>
        <end position="170"/>
    </location>
</feature>